<evidence type="ECO:0000256" key="1">
    <source>
        <dbReference type="SAM" id="Coils"/>
    </source>
</evidence>
<evidence type="ECO:0000313" key="4">
    <source>
        <dbReference type="Proteomes" id="UP001060919"/>
    </source>
</evidence>
<reference evidence="3" key="1">
    <citation type="submission" date="2022-09" db="EMBL/GenBank/DDBJ databases">
        <title>Aureispira anguillicida sp. nov., isolated from Leptocephalus of Japanese eel Anguilla japonica.</title>
        <authorList>
            <person name="Yuasa K."/>
            <person name="Mekata T."/>
            <person name="Ikunari K."/>
        </authorList>
    </citation>
    <scope>NUCLEOTIDE SEQUENCE</scope>
    <source>
        <strain evidence="3">EL160426</strain>
    </source>
</reference>
<sequence>MKIEISHDTLARTVYEKASAEDRMRLKVLNLIKTKHELFSKNQAYLTSDELKSIAQFEHQLELTAEEKTFLSRSKFLAQKQMIAVVFFSIAIISVLIWFLRYYHNNNVEIQEVNKSLKTSQDSLKSSNSYLAIKLEELRVKDSIHESLTERIGNDEQIIKMTNQELQNALNELRILNQKLENSKRAVEQERDVLKTDKRLLTEQLMEQEKVKREHQIIQKKWSAAEQSQKLSQKAHSILHNNETPTDAQYKEAFQLARYAWETSKSNSQAMDVLNKINNQKIKQPNSGFLGKNRPKNTYTYRQIESIIRKLDQKYDYGKLSPTEVRRRLNAN</sequence>
<evidence type="ECO:0000256" key="2">
    <source>
        <dbReference type="SAM" id="Phobius"/>
    </source>
</evidence>
<protein>
    <submittedName>
        <fullName evidence="3">Uncharacterized protein</fullName>
    </submittedName>
</protein>
<dbReference type="AlphaFoldDB" id="A0A915YAS3"/>
<gene>
    <name evidence="3" type="ORF">AsAng_0002270</name>
</gene>
<dbReference type="KEGG" id="aup:AsAng_0002270"/>
<keyword evidence="1" id="KW-0175">Coiled coil</keyword>
<keyword evidence="2" id="KW-0812">Transmembrane</keyword>
<keyword evidence="4" id="KW-1185">Reference proteome</keyword>
<keyword evidence="2" id="KW-1133">Transmembrane helix</keyword>
<organism evidence="3 4">
    <name type="scientific">Aureispira anguillae</name>
    <dbReference type="NCBI Taxonomy" id="2864201"/>
    <lineage>
        <taxon>Bacteria</taxon>
        <taxon>Pseudomonadati</taxon>
        <taxon>Bacteroidota</taxon>
        <taxon>Saprospiria</taxon>
        <taxon>Saprospirales</taxon>
        <taxon>Saprospiraceae</taxon>
        <taxon>Aureispira</taxon>
    </lineage>
</organism>
<feature type="transmembrane region" description="Helical" evidence="2">
    <location>
        <begin position="82"/>
        <end position="103"/>
    </location>
</feature>
<dbReference type="Proteomes" id="UP001060919">
    <property type="component" value="Chromosome"/>
</dbReference>
<accession>A0A915YAS3</accession>
<feature type="coiled-coil region" evidence="1">
    <location>
        <begin position="159"/>
        <end position="204"/>
    </location>
</feature>
<dbReference type="RefSeq" id="WP_264790909.1">
    <property type="nucleotide sequence ID" value="NZ_AP026867.1"/>
</dbReference>
<dbReference type="EMBL" id="AP026867">
    <property type="protein sequence ID" value="BDS09526.1"/>
    <property type="molecule type" value="Genomic_DNA"/>
</dbReference>
<name>A0A915YAS3_9BACT</name>
<proteinExistence type="predicted"/>
<keyword evidence="2" id="KW-0472">Membrane</keyword>
<evidence type="ECO:0000313" key="3">
    <source>
        <dbReference type="EMBL" id="BDS09526.1"/>
    </source>
</evidence>